<sequence>MILYEMYFRVLKTLKQKQKYKVLRIR</sequence>
<reference evidence="1" key="1">
    <citation type="submission" date="2018-02" db="EMBL/GenBank/DDBJ databases">
        <title>Rhizophora mucronata_Transcriptome.</title>
        <authorList>
            <person name="Meera S.P."/>
            <person name="Sreeshan A."/>
            <person name="Augustine A."/>
        </authorList>
    </citation>
    <scope>NUCLEOTIDE SEQUENCE</scope>
    <source>
        <tissue evidence="1">Leaf</tissue>
    </source>
</reference>
<proteinExistence type="predicted"/>
<evidence type="ECO:0000313" key="1">
    <source>
        <dbReference type="EMBL" id="MBX67046.1"/>
    </source>
</evidence>
<dbReference type="AlphaFoldDB" id="A0A2P2QJ79"/>
<dbReference type="EMBL" id="GGEC01086562">
    <property type="protein sequence ID" value="MBX67046.1"/>
    <property type="molecule type" value="Transcribed_RNA"/>
</dbReference>
<accession>A0A2P2QJ79</accession>
<organism evidence="1">
    <name type="scientific">Rhizophora mucronata</name>
    <name type="common">Asiatic mangrove</name>
    <dbReference type="NCBI Taxonomy" id="61149"/>
    <lineage>
        <taxon>Eukaryota</taxon>
        <taxon>Viridiplantae</taxon>
        <taxon>Streptophyta</taxon>
        <taxon>Embryophyta</taxon>
        <taxon>Tracheophyta</taxon>
        <taxon>Spermatophyta</taxon>
        <taxon>Magnoliopsida</taxon>
        <taxon>eudicotyledons</taxon>
        <taxon>Gunneridae</taxon>
        <taxon>Pentapetalae</taxon>
        <taxon>rosids</taxon>
        <taxon>fabids</taxon>
        <taxon>Malpighiales</taxon>
        <taxon>Rhizophoraceae</taxon>
        <taxon>Rhizophora</taxon>
    </lineage>
</organism>
<protein>
    <submittedName>
        <fullName evidence="1">Uncharacterized protein</fullName>
    </submittedName>
</protein>
<name>A0A2P2QJ79_RHIMU</name>